<feature type="transmembrane region" description="Helical" evidence="8">
    <location>
        <begin position="826"/>
        <end position="848"/>
    </location>
</feature>
<keyword evidence="6 8" id="KW-0472">Membrane</keyword>
<evidence type="ECO:0000259" key="9">
    <source>
        <dbReference type="Pfam" id="PF02687"/>
    </source>
</evidence>
<dbReference type="Proteomes" id="UP000034301">
    <property type="component" value="Unassembled WGS sequence"/>
</dbReference>
<dbReference type="Pfam" id="PF02687">
    <property type="entry name" value="FtsX"/>
    <property type="match status" value="1"/>
</dbReference>
<evidence type="ECO:0000256" key="2">
    <source>
        <dbReference type="ARBA" id="ARBA00022475"/>
    </source>
</evidence>
<dbReference type="EMBL" id="LBYC01000003">
    <property type="protein sequence ID" value="KKR43516.1"/>
    <property type="molecule type" value="Genomic_DNA"/>
</dbReference>
<dbReference type="Pfam" id="PF25954">
    <property type="entry name" value="Beta-barrel_RND_2"/>
    <property type="match status" value="1"/>
</dbReference>
<keyword evidence="5 7" id="KW-0175">Coiled coil</keyword>
<evidence type="ECO:0000256" key="6">
    <source>
        <dbReference type="ARBA" id="ARBA00023136"/>
    </source>
</evidence>
<dbReference type="InterPro" id="IPR003838">
    <property type="entry name" value="ABC3_permease_C"/>
</dbReference>
<comment type="caution">
    <text evidence="11">The sequence shown here is derived from an EMBL/GenBank/DDBJ whole genome shotgun (WGS) entry which is preliminary data.</text>
</comment>
<name>A0A0G0R1A7_9BACT</name>
<dbReference type="InterPro" id="IPR050465">
    <property type="entry name" value="UPF0194_transport"/>
</dbReference>
<protein>
    <submittedName>
        <fullName evidence="11">ABC-type transport system permease component LolE</fullName>
    </submittedName>
</protein>
<feature type="transmembrane region" description="Helical" evidence="8">
    <location>
        <begin position="470"/>
        <end position="485"/>
    </location>
</feature>
<evidence type="ECO:0000313" key="11">
    <source>
        <dbReference type="EMBL" id="KKR43516.1"/>
    </source>
</evidence>
<evidence type="ECO:0000313" key="12">
    <source>
        <dbReference type="Proteomes" id="UP000034301"/>
    </source>
</evidence>
<feature type="transmembrane region" description="Helical" evidence="8">
    <location>
        <begin position="783"/>
        <end position="805"/>
    </location>
</feature>
<proteinExistence type="predicted"/>
<evidence type="ECO:0000256" key="3">
    <source>
        <dbReference type="ARBA" id="ARBA00022692"/>
    </source>
</evidence>
<dbReference type="Gene3D" id="2.40.30.170">
    <property type="match status" value="1"/>
</dbReference>
<organism evidence="11 12">
    <name type="scientific">Candidatus Nomurabacteria bacterium GW2011_GWF2_40_12</name>
    <dbReference type="NCBI Taxonomy" id="1618776"/>
    <lineage>
        <taxon>Bacteria</taxon>
        <taxon>Candidatus Nomuraibacteriota</taxon>
    </lineage>
</organism>
<feature type="transmembrane region" description="Helical" evidence="8">
    <location>
        <begin position="516"/>
        <end position="544"/>
    </location>
</feature>
<reference evidence="11 12" key="1">
    <citation type="journal article" date="2015" name="Nature">
        <title>rRNA introns, odd ribosomes, and small enigmatic genomes across a large radiation of phyla.</title>
        <authorList>
            <person name="Brown C.T."/>
            <person name="Hug L.A."/>
            <person name="Thomas B.C."/>
            <person name="Sharon I."/>
            <person name="Castelle C.J."/>
            <person name="Singh A."/>
            <person name="Wilkins M.J."/>
            <person name="Williams K.H."/>
            <person name="Banfield J.F."/>
        </authorList>
    </citation>
    <scope>NUCLEOTIDE SEQUENCE [LARGE SCALE GENOMIC DNA]</scope>
</reference>
<evidence type="ECO:0000256" key="5">
    <source>
        <dbReference type="ARBA" id="ARBA00023054"/>
    </source>
</evidence>
<evidence type="ECO:0000256" key="1">
    <source>
        <dbReference type="ARBA" id="ARBA00004651"/>
    </source>
</evidence>
<sequence>MTFVNKILGFIKRKKLLTGIVVVVLIVLGLIIFKNGKATNDTITVSHSDFTNQVSISGKVVASEEVDMGFKNGGRIGRIFVSVGTGDGGNQMIKAGTLIAALDAKDAQQAVRDAEISLESAKLSLAKLQLEGSNENLDADLKKAYDDGFTRVADSFLDLSTIITGLEDVLNEDNLSDNTARNSGTTAENYRDEAEKLFYKADSALKDSRKNFRLLDRNSSQLAILSIINETYETTKVFSNAIKSTKNLVDYLADDTNRQADYATSKTTLAGYTDDINGHLDELLSAENNIKDYEDAFSSTDLDIGDALLTVKREENNLQDAKNNLSDYVVTRIDAKVGEIASPNVPLIAMMSADTFQIESYVPEVNIAQIKFGDKASITLDAYGEEVLFYAKVISIDPAETIRDGVSTYKIKLQFDAKDDRIKSGMTASVTIITFSKPNVVVIPGGVIFDREGKKFVQVKVGEEVLEKEVVLGFLVFLMVMRLFLTQKWNKKIMFSSLNIRMGLFLARRQIRRSSLWTTILIIFVMFFTFLNLVVVSGILVGLLQGAINAVRTHYTSDVIISSLNNKTYIENSPEIISIVKSLPQVENMTARYMEGGTVEANYKTRTNDKEKPNIAAASFYGINPVAENTVTDISKFIVEGEYLVPGDYDKILLGAYLDKKYMDFDYPGFTALENIKPGVKVRMTLNGVEREVTIKGILKAKVDQISMGVFMIDSQLRSIIDRNDYNVDEISIKLKPGTDPAVVRDILKRNGVDKVAKVQTYIDAQPKFIKDMIATFSLLGNMLSSIGLVVASITIFIVIFINAITRRKFIGILKGIGINESAIEISYILQSFFYALCGSVVGLIVLYGFLEPWMTAHPIDFSFSDGILVAPIGGTMLRIGLLMVTTIIAGFIPARLVVRKNTLDSILGRN</sequence>
<evidence type="ECO:0000259" key="10">
    <source>
        <dbReference type="Pfam" id="PF25954"/>
    </source>
</evidence>
<keyword evidence="3 8" id="KW-0812">Transmembrane</keyword>
<evidence type="ECO:0000256" key="7">
    <source>
        <dbReference type="SAM" id="Coils"/>
    </source>
</evidence>
<feature type="domain" description="CusB-like beta-barrel" evidence="10">
    <location>
        <begin position="359"/>
        <end position="432"/>
    </location>
</feature>
<feature type="domain" description="ABC3 transporter permease C-terminal" evidence="9">
    <location>
        <begin position="783"/>
        <end position="902"/>
    </location>
</feature>
<dbReference type="GO" id="GO:0005886">
    <property type="term" value="C:plasma membrane"/>
    <property type="evidence" value="ECO:0007669"/>
    <property type="project" value="UniProtKB-SubCell"/>
</dbReference>
<dbReference type="PANTHER" id="PTHR32347:SF23">
    <property type="entry name" value="BLL5650 PROTEIN"/>
    <property type="match status" value="1"/>
</dbReference>
<accession>A0A0G0R1A7</accession>
<feature type="coiled-coil region" evidence="7">
    <location>
        <begin position="104"/>
        <end position="131"/>
    </location>
</feature>
<feature type="transmembrane region" description="Helical" evidence="8">
    <location>
        <begin position="16"/>
        <end position="33"/>
    </location>
</feature>
<dbReference type="PANTHER" id="PTHR32347">
    <property type="entry name" value="EFFLUX SYSTEM COMPONENT YKNX-RELATED"/>
    <property type="match status" value="1"/>
</dbReference>
<dbReference type="AlphaFoldDB" id="A0A0G0R1A7"/>
<dbReference type="InterPro" id="IPR058792">
    <property type="entry name" value="Beta-barrel_RND_2"/>
</dbReference>
<feature type="transmembrane region" description="Helical" evidence="8">
    <location>
        <begin position="868"/>
        <end position="893"/>
    </location>
</feature>
<feature type="coiled-coil region" evidence="7">
    <location>
        <begin position="276"/>
        <end position="331"/>
    </location>
</feature>
<comment type="subcellular location">
    <subcellularLocation>
        <location evidence="1">Cell membrane</location>
        <topology evidence="1">Multi-pass membrane protein</topology>
    </subcellularLocation>
</comment>
<keyword evidence="4 8" id="KW-1133">Transmembrane helix</keyword>
<gene>
    <name evidence="11" type="ORF">UT78_C0003G0035</name>
</gene>
<evidence type="ECO:0000256" key="8">
    <source>
        <dbReference type="SAM" id="Phobius"/>
    </source>
</evidence>
<keyword evidence="2" id="KW-1003">Cell membrane</keyword>
<evidence type="ECO:0000256" key="4">
    <source>
        <dbReference type="ARBA" id="ARBA00022989"/>
    </source>
</evidence>